<reference evidence="2 3" key="1">
    <citation type="journal article" date="2019" name="Sci. Rep.">
        <title>Orb-weaving spider Araneus ventricosus genome elucidates the spidroin gene catalogue.</title>
        <authorList>
            <person name="Kono N."/>
            <person name="Nakamura H."/>
            <person name="Ohtoshi R."/>
            <person name="Moran D.A.P."/>
            <person name="Shinohara A."/>
            <person name="Yoshida Y."/>
            <person name="Fujiwara M."/>
            <person name="Mori M."/>
            <person name="Tomita M."/>
            <person name="Arakawa K."/>
        </authorList>
    </citation>
    <scope>NUCLEOTIDE SEQUENCE [LARGE SCALE GENOMIC DNA]</scope>
</reference>
<dbReference type="EMBL" id="BGPR01026870">
    <property type="protein sequence ID" value="GBN96922.1"/>
    <property type="molecule type" value="Genomic_DNA"/>
</dbReference>
<gene>
    <name evidence="2" type="ORF">AVEN_68311_1</name>
</gene>
<dbReference type="OrthoDB" id="5918257at2759"/>
<evidence type="ECO:0000256" key="1">
    <source>
        <dbReference type="SAM" id="MobiDB-lite"/>
    </source>
</evidence>
<evidence type="ECO:0000313" key="2">
    <source>
        <dbReference type="EMBL" id="GBN96922.1"/>
    </source>
</evidence>
<accession>A0A4Y2T8H7</accession>
<name>A0A4Y2T8H7_ARAVE</name>
<organism evidence="2 3">
    <name type="scientific">Araneus ventricosus</name>
    <name type="common">Orbweaver spider</name>
    <name type="synonym">Epeira ventricosa</name>
    <dbReference type="NCBI Taxonomy" id="182803"/>
    <lineage>
        <taxon>Eukaryota</taxon>
        <taxon>Metazoa</taxon>
        <taxon>Ecdysozoa</taxon>
        <taxon>Arthropoda</taxon>
        <taxon>Chelicerata</taxon>
        <taxon>Arachnida</taxon>
        <taxon>Araneae</taxon>
        <taxon>Araneomorphae</taxon>
        <taxon>Entelegynae</taxon>
        <taxon>Araneoidea</taxon>
        <taxon>Araneidae</taxon>
        <taxon>Araneus</taxon>
    </lineage>
</organism>
<keyword evidence="3" id="KW-1185">Reference proteome</keyword>
<feature type="compositionally biased region" description="Acidic residues" evidence="1">
    <location>
        <begin position="9"/>
        <end position="22"/>
    </location>
</feature>
<sequence>MTKVRKPDIDDDNSESNEDEVIETSKISNSNAFECFAKGLMWLEQRTDPDSTDLKLLKQFRDREAKRRQSCLRQNKLPFKPT</sequence>
<comment type="caution">
    <text evidence="2">The sequence shown here is derived from an EMBL/GenBank/DDBJ whole genome shotgun (WGS) entry which is preliminary data.</text>
</comment>
<evidence type="ECO:0000313" key="3">
    <source>
        <dbReference type="Proteomes" id="UP000499080"/>
    </source>
</evidence>
<protein>
    <submittedName>
        <fullName evidence="2">Uncharacterized protein</fullName>
    </submittedName>
</protein>
<proteinExistence type="predicted"/>
<dbReference type="AlphaFoldDB" id="A0A4Y2T8H7"/>
<dbReference type="Proteomes" id="UP000499080">
    <property type="component" value="Unassembled WGS sequence"/>
</dbReference>
<feature type="region of interest" description="Disordered" evidence="1">
    <location>
        <begin position="1"/>
        <end position="23"/>
    </location>
</feature>